<dbReference type="InterPro" id="IPR036390">
    <property type="entry name" value="WH_DNA-bd_sf"/>
</dbReference>
<reference evidence="6" key="1">
    <citation type="journal article" date="2019" name="Int. J. Syst. Evol. Microbiol.">
        <title>The Global Catalogue of Microorganisms (GCM) 10K type strain sequencing project: providing services to taxonomists for standard genome sequencing and annotation.</title>
        <authorList>
            <consortium name="The Broad Institute Genomics Platform"/>
            <consortium name="The Broad Institute Genome Sequencing Center for Infectious Disease"/>
            <person name="Wu L."/>
            <person name="Ma J."/>
        </authorList>
    </citation>
    <scope>NUCLEOTIDE SEQUENCE [LARGE SCALE GENOMIC DNA]</scope>
    <source>
        <strain evidence="6">JCM 18324</strain>
    </source>
</reference>
<dbReference type="InterPro" id="IPR050679">
    <property type="entry name" value="Bact_HTH_transcr_reg"/>
</dbReference>
<evidence type="ECO:0000256" key="2">
    <source>
        <dbReference type="ARBA" id="ARBA00023125"/>
    </source>
</evidence>
<keyword evidence="2" id="KW-0238">DNA-binding</keyword>
<keyword evidence="1" id="KW-0805">Transcription regulation</keyword>
<dbReference type="RefSeq" id="WP_345614427.1">
    <property type="nucleotide sequence ID" value="NZ_BAABJV010000009.1"/>
</dbReference>
<dbReference type="EMBL" id="BAABJV010000009">
    <property type="protein sequence ID" value="GAA4782463.1"/>
    <property type="molecule type" value="Genomic_DNA"/>
</dbReference>
<keyword evidence="6" id="KW-1185">Reference proteome</keyword>
<dbReference type="Proteomes" id="UP001501147">
    <property type="component" value="Unassembled WGS sequence"/>
</dbReference>
<dbReference type="PRINTS" id="PR00035">
    <property type="entry name" value="HTHGNTR"/>
</dbReference>
<dbReference type="PANTHER" id="PTHR44846">
    <property type="entry name" value="MANNOSYL-D-GLYCERATE TRANSPORT/METABOLISM SYSTEM REPRESSOR MNGR-RELATED"/>
    <property type="match status" value="1"/>
</dbReference>
<dbReference type="InterPro" id="IPR036388">
    <property type="entry name" value="WH-like_DNA-bd_sf"/>
</dbReference>
<organism evidence="5 6">
    <name type="scientific">Streptomyces sanyensis</name>
    <dbReference type="NCBI Taxonomy" id="568869"/>
    <lineage>
        <taxon>Bacteria</taxon>
        <taxon>Bacillati</taxon>
        <taxon>Actinomycetota</taxon>
        <taxon>Actinomycetes</taxon>
        <taxon>Kitasatosporales</taxon>
        <taxon>Streptomycetaceae</taxon>
        <taxon>Streptomyces</taxon>
    </lineage>
</organism>
<evidence type="ECO:0000256" key="3">
    <source>
        <dbReference type="ARBA" id="ARBA00023163"/>
    </source>
</evidence>
<evidence type="ECO:0000256" key="1">
    <source>
        <dbReference type="ARBA" id="ARBA00023015"/>
    </source>
</evidence>
<keyword evidence="3" id="KW-0804">Transcription</keyword>
<evidence type="ECO:0000313" key="5">
    <source>
        <dbReference type="EMBL" id="GAA4782463.1"/>
    </source>
</evidence>
<comment type="caution">
    <text evidence="5">The sequence shown here is derived from an EMBL/GenBank/DDBJ whole genome shotgun (WGS) entry which is preliminary data.</text>
</comment>
<evidence type="ECO:0000259" key="4">
    <source>
        <dbReference type="PROSITE" id="PS50949"/>
    </source>
</evidence>
<dbReference type="CDD" id="cd07377">
    <property type="entry name" value="WHTH_GntR"/>
    <property type="match status" value="1"/>
</dbReference>
<proteinExistence type="predicted"/>
<feature type="domain" description="HTH gntR-type" evidence="4">
    <location>
        <begin position="7"/>
        <end position="75"/>
    </location>
</feature>
<accession>A0ABP9AKT2</accession>
<dbReference type="SMART" id="SM00345">
    <property type="entry name" value="HTH_GNTR"/>
    <property type="match status" value="1"/>
</dbReference>
<sequence length="77" mass="8355">MELDPTRAKWVQISAEIERRVDAGVYPEGSKLPGILALCAEFGVAQVTVRKALADLRERGLIRTENGIGSFIADDLG</sequence>
<dbReference type="SUPFAM" id="SSF46785">
    <property type="entry name" value="Winged helix' DNA-binding domain"/>
    <property type="match status" value="1"/>
</dbReference>
<evidence type="ECO:0000313" key="6">
    <source>
        <dbReference type="Proteomes" id="UP001501147"/>
    </source>
</evidence>
<dbReference type="PROSITE" id="PS50949">
    <property type="entry name" value="HTH_GNTR"/>
    <property type="match status" value="1"/>
</dbReference>
<gene>
    <name evidence="5" type="ORF">GCM10023329_35580</name>
</gene>
<protein>
    <recommendedName>
        <fullName evidence="4">HTH gntR-type domain-containing protein</fullName>
    </recommendedName>
</protein>
<name>A0ABP9AKT2_9ACTN</name>
<dbReference type="Pfam" id="PF00392">
    <property type="entry name" value="GntR"/>
    <property type="match status" value="1"/>
</dbReference>
<dbReference type="InterPro" id="IPR000524">
    <property type="entry name" value="Tscrpt_reg_HTH_GntR"/>
</dbReference>
<dbReference type="Gene3D" id="1.10.10.10">
    <property type="entry name" value="Winged helix-like DNA-binding domain superfamily/Winged helix DNA-binding domain"/>
    <property type="match status" value="1"/>
</dbReference>